<keyword evidence="3" id="KW-1185">Reference proteome</keyword>
<dbReference type="PANTHER" id="PTHR46387">
    <property type="entry name" value="POLYNUCLEOTIDYL TRANSFERASE, RIBONUCLEASE H-LIKE SUPERFAMILY PROTEIN"/>
    <property type="match status" value="1"/>
</dbReference>
<dbReference type="Gene3D" id="3.30.420.10">
    <property type="entry name" value="Ribonuclease H-like superfamily/Ribonuclease H"/>
    <property type="match status" value="1"/>
</dbReference>
<feature type="domain" description="RNase H type-1" evidence="1">
    <location>
        <begin position="1"/>
        <end position="131"/>
    </location>
</feature>
<accession>A0A9E6XX94</accession>
<dbReference type="EMBL" id="CP087164">
    <property type="protein sequence ID" value="UGS35875.1"/>
    <property type="molecule type" value="Genomic_DNA"/>
</dbReference>
<dbReference type="Proteomes" id="UP001162834">
    <property type="component" value="Chromosome"/>
</dbReference>
<dbReference type="SUPFAM" id="SSF53098">
    <property type="entry name" value="Ribonuclease H-like"/>
    <property type="match status" value="1"/>
</dbReference>
<dbReference type="GO" id="GO:0003676">
    <property type="term" value="F:nucleic acid binding"/>
    <property type="evidence" value="ECO:0007669"/>
    <property type="project" value="InterPro"/>
</dbReference>
<dbReference type="CDD" id="cd09279">
    <property type="entry name" value="RNase_HI_like"/>
    <property type="match status" value="1"/>
</dbReference>
<reference evidence="2" key="1">
    <citation type="journal article" date="2022" name="Int. J. Syst. Evol. Microbiol.">
        <title>Pseudomonas aegrilactucae sp. nov. and Pseudomonas morbosilactucae sp. nov., pathogens causing bacterial rot of lettuce in Japan.</title>
        <authorList>
            <person name="Sawada H."/>
            <person name="Fujikawa T."/>
            <person name="Satou M."/>
        </authorList>
    </citation>
    <scope>NUCLEOTIDE SEQUENCE</scope>
    <source>
        <strain evidence="2">0166_1</strain>
    </source>
</reference>
<dbReference type="InterPro" id="IPR012337">
    <property type="entry name" value="RNaseH-like_sf"/>
</dbReference>
<evidence type="ECO:0000313" key="2">
    <source>
        <dbReference type="EMBL" id="UGS35875.1"/>
    </source>
</evidence>
<dbReference type="InterPro" id="IPR002156">
    <property type="entry name" value="RNaseH_domain"/>
</dbReference>
<dbReference type="RefSeq" id="WP_259315555.1">
    <property type="nucleotide sequence ID" value="NZ_CP087164.1"/>
</dbReference>
<dbReference type="InterPro" id="IPR036397">
    <property type="entry name" value="RNaseH_sf"/>
</dbReference>
<dbReference type="KEGG" id="sbae:DSM104329_02272"/>
<dbReference type="PANTHER" id="PTHR46387:SF2">
    <property type="entry name" value="RIBONUCLEASE HI"/>
    <property type="match status" value="1"/>
</dbReference>
<protein>
    <submittedName>
        <fullName evidence="2">Bifunctional protein</fullName>
    </submittedName>
</protein>
<evidence type="ECO:0000313" key="3">
    <source>
        <dbReference type="Proteomes" id="UP001162834"/>
    </source>
</evidence>
<dbReference type="Pfam" id="PF13456">
    <property type="entry name" value="RVT_3"/>
    <property type="match status" value="1"/>
</dbReference>
<proteinExistence type="predicted"/>
<dbReference type="PROSITE" id="PS50879">
    <property type="entry name" value="RNASE_H_1"/>
    <property type="match status" value="1"/>
</dbReference>
<name>A0A9E6XX94_9ACTN</name>
<gene>
    <name evidence="2" type="ORF">DSM104329_02272</name>
</gene>
<sequence>MAKLVVHVDGGARGNPGPAAAAAVLSEPGGEVVDEAAEVLGEATNNVAEYRGLLLGLRRARELGATEVEVVNDSQLVARQVGGEYKVKHAAMKPLHAEAMALLGGFEAWSIRSVPRAQNARADELVNAALDGA</sequence>
<dbReference type="AlphaFoldDB" id="A0A9E6XX94"/>
<dbReference type="GO" id="GO:0004523">
    <property type="term" value="F:RNA-DNA hybrid ribonuclease activity"/>
    <property type="evidence" value="ECO:0007669"/>
    <property type="project" value="InterPro"/>
</dbReference>
<evidence type="ECO:0000259" key="1">
    <source>
        <dbReference type="PROSITE" id="PS50879"/>
    </source>
</evidence>
<organism evidence="2 3">
    <name type="scientific">Capillimicrobium parvum</name>
    <dbReference type="NCBI Taxonomy" id="2884022"/>
    <lineage>
        <taxon>Bacteria</taxon>
        <taxon>Bacillati</taxon>
        <taxon>Actinomycetota</taxon>
        <taxon>Thermoleophilia</taxon>
        <taxon>Solirubrobacterales</taxon>
        <taxon>Capillimicrobiaceae</taxon>
        <taxon>Capillimicrobium</taxon>
    </lineage>
</organism>